<dbReference type="PANTHER" id="PTHR12358:SF106">
    <property type="entry name" value="LIPID KINASE YEGS"/>
    <property type="match status" value="1"/>
</dbReference>
<keyword evidence="7" id="KW-1185">Reference proteome</keyword>
<dbReference type="InterPro" id="IPR016064">
    <property type="entry name" value="NAD/diacylglycerol_kinase_sf"/>
</dbReference>
<dbReference type="Pfam" id="PF00781">
    <property type="entry name" value="DAGK_cat"/>
    <property type="match status" value="1"/>
</dbReference>
<dbReference type="Proteomes" id="UP001203284">
    <property type="component" value="Unassembled WGS sequence"/>
</dbReference>
<evidence type="ECO:0000256" key="3">
    <source>
        <dbReference type="ARBA" id="ARBA00022777"/>
    </source>
</evidence>
<dbReference type="Gene3D" id="2.60.200.40">
    <property type="match status" value="1"/>
</dbReference>
<dbReference type="SMART" id="SM00046">
    <property type="entry name" value="DAGKc"/>
    <property type="match status" value="1"/>
</dbReference>
<keyword evidence="1" id="KW-0808">Transferase</keyword>
<dbReference type="SUPFAM" id="SSF111331">
    <property type="entry name" value="NAD kinase/diacylglycerol kinase-like"/>
    <property type="match status" value="1"/>
</dbReference>
<dbReference type="Pfam" id="PF19279">
    <property type="entry name" value="YegS_C"/>
    <property type="match status" value="1"/>
</dbReference>
<evidence type="ECO:0000256" key="1">
    <source>
        <dbReference type="ARBA" id="ARBA00022679"/>
    </source>
</evidence>
<dbReference type="Gene3D" id="3.40.50.10330">
    <property type="entry name" value="Probable inorganic polyphosphate/atp-NAD kinase, domain 1"/>
    <property type="match status" value="1"/>
</dbReference>
<dbReference type="RefSeq" id="WP_247028131.1">
    <property type="nucleotide sequence ID" value="NZ_JALKCH010000004.1"/>
</dbReference>
<sequence>MRPTETPSLSPNPAPHHKVLVLLNANAGTVLDRGADKVAQLVEQHLGHGEHDVEVRMLRGKELLKAITSAGSGDHDIVVVGGGDGSVSLAVKTLAGSDKVLGILPLGTLNLLAHDLGIPTDLVAALAALSSAEEVEIDVGSLNGRAFHTISGIGFFSQMARAREAARHWKLWRFLIVAIAALYALRRSGRVSLDVTVDGKPHYFEALAALVTVNRFSGPGWRRARLDEDVMEVHIAEERGALAKLKAGADMVTDNWRDNPGIISLAGRTITIERRHRHRGWVSTDGELAREHMPLAYRILPRGLKVLKPHPPIGVGNPG</sequence>
<gene>
    <name evidence="6" type="ORF">MWN34_07460</name>
</gene>
<proteinExistence type="predicted"/>
<keyword evidence="4" id="KW-0067">ATP-binding</keyword>
<dbReference type="InterPro" id="IPR050187">
    <property type="entry name" value="Lipid_Phosphate_FormReg"/>
</dbReference>
<reference evidence="6 7" key="1">
    <citation type="submission" date="2022-04" db="EMBL/GenBank/DDBJ databases">
        <authorList>
            <person name="Grouzdev D.S."/>
            <person name="Pantiukh K.S."/>
            <person name="Krutkina M.S."/>
        </authorList>
    </citation>
    <scope>NUCLEOTIDE SEQUENCE [LARGE SCALE GENOMIC DNA]</scope>
    <source>
        <strain evidence="6 7">6x-1</strain>
    </source>
</reference>
<dbReference type="PANTHER" id="PTHR12358">
    <property type="entry name" value="SPHINGOSINE KINASE"/>
    <property type="match status" value="1"/>
</dbReference>
<protein>
    <submittedName>
        <fullName evidence="6">Diacylglycerol kinase</fullName>
    </submittedName>
</protein>
<dbReference type="InterPro" id="IPR001206">
    <property type="entry name" value="Diacylglycerol_kinase_cat_dom"/>
</dbReference>
<dbReference type="EMBL" id="JALKCH010000004">
    <property type="protein sequence ID" value="MCK0196749.1"/>
    <property type="molecule type" value="Genomic_DNA"/>
</dbReference>
<keyword evidence="3 6" id="KW-0418">Kinase</keyword>
<keyword evidence="2" id="KW-0547">Nucleotide-binding</keyword>
<comment type="caution">
    <text evidence="6">The sequence shown here is derived from an EMBL/GenBank/DDBJ whole genome shotgun (WGS) entry which is preliminary data.</text>
</comment>
<evidence type="ECO:0000259" key="5">
    <source>
        <dbReference type="PROSITE" id="PS50146"/>
    </source>
</evidence>
<evidence type="ECO:0000256" key="2">
    <source>
        <dbReference type="ARBA" id="ARBA00022741"/>
    </source>
</evidence>
<evidence type="ECO:0000313" key="6">
    <source>
        <dbReference type="EMBL" id="MCK0196749.1"/>
    </source>
</evidence>
<accession>A0ABT0DA09</accession>
<dbReference type="InterPro" id="IPR017438">
    <property type="entry name" value="ATP-NAD_kinase_N"/>
</dbReference>
<name>A0ABT0DA09_9HYPH</name>
<dbReference type="GO" id="GO:0016301">
    <property type="term" value="F:kinase activity"/>
    <property type="evidence" value="ECO:0007669"/>
    <property type="project" value="UniProtKB-KW"/>
</dbReference>
<evidence type="ECO:0000313" key="7">
    <source>
        <dbReference type="Proteomes" id="UP001203284"/>
    </source>
</evidence>
<evidence type="ECO:0000256" key="4">
    <source>
        <dbReference type="ARBA" id="ARBA00022840"/>
    </source>
</evidence>
<dbReference type="PROSITE" id="PS50146">
    <property type="entry name" value="DAGK"/>
    <property type="match status" value="1"/>
</dbReference>
<organism evidence="6 7">
    <name type="scientific">Ancylobacter crimeensis</name>
    <dbReference type="NCBI Taxonomy" id="2579147"/>
    <lineage>
        <taxon>Bacteria</taxon>
        <taxon>Pseudomonadati</taxon>
        <taxon>Pseudomonadota</taxon>
        <taxon>Alphaproteobacteria</taxon>
        <taxon>Hyphomicrobiales</taxon>
        <taxon>Xanthobacteraceae</taxon>
        <taxon>Ancylobacter</taxon>
    </lineage>
</organism>
<feature type="domain" description="DAGKc" evidence="5">
    <location>
        <begin position="14"/>
        <end position="146"/>
    </location>
</feature>
<dbReference type="InterPro" id="IPR045540">
    <property type="entry name" value="YegS/DAGK_C"/>
</dbReference>